<name>A0A3M8PBZ4_9BACL</name>
<evidence type="ECO:0000256" key="1">
    <source>
        <dbReference type="SAM" id="Coils"/>
    </source>
</evidence>
<keyword evidence="2" id="KW-0812">Transmembrane</keyword>
<feature type="coiled-coil region" evidence="1">
    <location>
        <begin position="35"/>
        <end position="73"/>
    </location>
</feature>
<keyword evidence="1" id="KW-0175">Coiled coil</keyword>
<evidence type="ECO:0000256" key="2">
    <source>
        <dbReference type="SAM" id="Phobius"/>
    </source>
</evidence>
<accession>A0A3M8PBZ4</accession>
<keyword evidence="2" id="KW-0472">Membrane</keyword>
<comment type="caution">
    <text evidence="3">The sequence shown here is derived from an EMBL/GenBank/DDBJ whole genome shotgun (WGS) entry which is preliminary data.</text>
</comment>
<keyword evidence="2" id="KW-1133">Transmembrane helix</keyword>
<gene>
    <name evidence="3" type="ORF">EEX84_02455</name>
</gene>
<dbReference type="RefSeq" id="WP_123163974.1">
    <property type="nucleotide sequence ID" value="NZ_RIAX01000001.1"/>
</dbReference>
<organism evidence="3 4">
    <name type="scientific">Planococcus salinus</name>
    <dbReference type="NCBI Taxonomy" id="1848460"/>
    <lineage>
        <taxon>Bacteria</taxon>
        <taxon>Bacillati</taxon>
        <taxon>Bacillota</taxon>
        <taxon>Bacilli</taxon>
        <taxon>Bacillales</taxon>
        <taxon>Caryophanaceae</taxon>
        <taxon>Planococcus</taxon>
    </lineage>
</organism>
<feature type="transmembrane region" description="Helical" evidence="2">
    <location>
        <begin position="6"/>
        <end position="35"/>
    </location>
</feature>
<dbReference type="EMBL" id="RIAX01000001">
    <property type="protein sequence ID" value="RNF41227.1"/>
    <property type="molecule type" value="Genomic_DNA"/>
</dbReference>
<dbReference type="AlphaFoldDB" id="A0A3M8PBZ4"/>
<sequence>MTVLYVAVGGILGLIFLGPLGVFFGVALGLIFGVANAAENKAIKLESRMQKMEFKFNDEIVSLKETIKELEKNQKE</sequence>
<proteinExistence type="predicted"/>
<protein>
    <submittedName>
        <fullName evidence="3">Uncharacterized protein</fullName>
    </submittedName>
</protein>
<evidence type="ECO:0000313" key="4">
    <source>
        <dbReference type="Proteomes" id="UP000275473"/>
    </source>
</evidence>
<reference evidence="3 4" key="1">
    <citation type="journal article" date="2018" name="Int. J. Syst. Evol. Microbiol.">
        <title>Planococcus salinus sp. nov., a moderately halophilic bacterium isolated from a saline-alkali soil.</title>
        <authorList>
            <person name="Gan L."/>
        </authorList>
    </citation>
    <scope>NUCLEOTIDE SEQUENCE [LARGE SCALE GENOMIC DNA]</scope>
    <source>
        <strain evidence="3 4">LCB217</strain>
    </source>
</reference>
<dbReference type="Proteomes" id="UP000275473">
    <property type="component" value="Unassembled WGS sequence"/>
</dbReference>
<evidence type="ECO:0000313" key="3">
    <source>
        <dbReference type="EMBL" id="RNF41227.1"/>
    </source>
</evidence>
<keyword evidence="4" id="KW-1185">Reference proteome</keyword>